<name>A0ACC4BKT9_POPAL</name>
<accession>A0ACC4BKT9</accession>
<gene>
    <name evidence="1" type="ORF">D5086_020475</name>
</gene>
<evidence type="ECO:0000313" key="2">
    <source>
        <dbReference type="Proteomes" id="UP000309997"/>
    </source>
</evidence>
<dbReference type="Proteomes" id="UP000309997">
    <property type="component" value="Unassembled WGS sequence"/>
</dbReference>
<proteinExistence type="predicted"/>
<dbReference type="EMBL" id="RCHU02000010">
    <property type="protein sequence ID" value="KAL3578971.1"/>
    <property type="molecule type" value="Genomic_DNA"/>
</dbReference>
<comment type="caution">
    <text evidence="1">The sequence shown here is derived from an EMBL/GenBank/DDBJ whole genome shotgun (WGS) entry which is preliminary data.</text>
</comment>
<evidence type="ECO:0000313" key="1">
    <source>
        <dbReference type="EMBL" id="KAL3578971.1"/>
    </source>
</evidence>
<organism evidence="1 2">
    <name type="scientific">Populus alba</name>
    <name type="common">White poplar</name>
    <dbReference type="NCBI Taxonomy" id="43335"/>
    <lineage>
        <taxon>Eukaryota</taxon>
        <taxon>Viridiplantae</taxon>
        <taxon>Streptophyta</taxon>
        <taxon>Embryophyta</taxon>
        <taxon>Tracheophyta</taxon>
        <taxon>Spermatophyta</taxon>
        <taxon>Magnoliopsida</taxon>
        <taxon>eudicotyledons</taxon>
        <taxon>Gunneridae</taxon>
        <taxon>Pentapetalae</taxon>
        <taxon>rosids</taxon>
        <taxon>fabids</taxon>
        <taxon>Malpighiales</taxon>
        <taxon>Salicaceae</taxon>
        <taxon>Saliceae</taxon>
        <taxon>Populus</taxon>
    </lineage>
</organism>
<sequence>MDVISHISTSTLNPNAPLFVPLSYRTVEDFSDKWWALVQSSPWFRDYWLQERFHDPETEPLFSDIYDPVLSEDLDSLFFDDPIYDTIKGEEVEVKGCNKELVSLGVLKWKRDQFDRAQAPRYSEKWVTEADYKLMEYALLYTAIENDLPFKEYLYAWWS</sequence>
<protein>
    <submittedName>
        <fullName evidence="1">Uncharacterized protein</fullName>
    </submittedName>
</protein>
<reference evidence="1 2" key="1">
    <citation type="journal article" date="2024" name="Plant Biotechnol. J.">
        <title>Genome and CRISPR/Cas9 system of a widespread forest tree (Populus alba) in the world.</title>
        <authorList>
            <person name="Liu Y.J."/>
            <person name="Jiang P.F."/>
            <person name="Han X.M."/>
            <person name="Li X.Y."/>
            <person name="Wang H.M."/>
            <person name="Wang Y.J."/>
            <person name="Wang X.X."/>
            <person name="Zeng Q.Y."/>
        </authorList>
    </citation>
    <scope>NUCLEOTIDE SEQUENCE [LARGE SCALE GENOMIC DNA]</scope>
    <source>
        <strain evidence="2">cv. PAL-ZL1</strain>
    </source>
</reference>
<keyword evidence="2" id="KW-1185">Reference proteome</keyword>